<dbReference type="AlphaFoldDB" id="A0A5B0PJ77"/>
<feature type="region of interest" description="Disordered" evidence="1">
    <location>
        <begin position="1"/>
        <end position="117"/>
    </location>
</feature>
<dbReference type="EMBL" id="VSWC01000053">
    <property type="protein sequence ID" value="KAA1101231.1"/>
    <property type="molecule type" value="Genomic_DNA"/>
</dbReference>
<feature type="compositionally biased region" description="Polar residues" evidence="1">
    <location>
        <begin position="34"/>
        <end position="45"/>
    </location>
</feature>
<evidence type="ECO:0000256" key="1">
    <source>
        <dbReference type="SAM" id="MobiDB-lite"/>
    </source>
</evidence>
<feature type="compositionally biased region" description="Basic and acidic residues" evidence="1">
    <location>
        <begin position="108"/>
        <end position="117"/>
    </location>
</feature>
<evidence type="ECO:0000313" key="2">
    <source>
        <dbReference type="EMBL" id="KAA1101231.1"/>
    </source>
</evidence>
<protein>
    <submittedName>
        <fullName evidence="2">Uncharacterized protein</fullName>
    </submittedName>
</protein>
<sequence>MSDSSSTGGYSYPSGPTDSFPPGRISNGYHGIGINSTAGTPTDTHPPSYFHDASPDLIGRPLSNYTGFRPDRTYFTPDGTDSNLGDRLTDSKGADGYPQQHGNVYAKSKKEAKDAKQ</sequence>
<feature type="compositionally biased region" description="Low complexity" evidence="1">
    <location>
        <begin position="1"/>
        <end position="17"/>
    </location>
</feature>
<gene>
    <name evidence="2" type="ORF">PGT21_012360</name>
</gene>
<dbReference type="Proteomes" id="UP000324748">
    <property type="component" value="Unassembled WGS sequence"/>
</dbReference>
<organism evidence="2 3">
    <name type="scientific">Puccinia graminis f. sp. tritici</name>
    <dbReference type="NCBI Taxonomy" id="56615"/>
    <lineage>
        <taxon>Eukaryota</taxon>
        <taxon>Fungi</taxon>
        <taxon>Dikarya</taxon>
        <taxon>Basidiomycota</taxon>
        <taxon>Pucciniomycotina</taxon>
        <taxon>Pucciniomycetes</taxon>
        <taxon>Pucciniales</taxon>
        <taxon>Pucciniaceae</taxon>
        <taxon>Puccinia</taxon>
    </lineage>
</organism>
<accession>A0A5B0PJ77</accession>
<comment type="caution">
    <text evidence="2">The sequence shown here is derived from an EMBL/GenBank/DDBJ whole genome shotgun (WGS) entry which is preliminary data.</text>
</comment>
<reference evidence="2 3" key="1">
    <citation type="submission" date="2019-05" db="EMBL/GenBank/DDBJ databases">
        <title>Emergence of the Ug99 lineage of the wheat stem rust pathogen through somatic hybridization.</title>
        <authorList>
            <person name="Li F."/>
            <person name="Upadhyaya N.M."/>
            <person name="Sperschneider J."/>
            <person name="Matny O."/>
            <person name="Nguyen-Phuc H."/>
            <person name="Mago R."/>
            <person name="Raley C."/>
            <person name="Miller M.E."/>
            <person name="Silverstein K.A.T."/>
            <person name="Henningsen E."/>
            <person name="Hirsch C.D."/>
            <person name="Visser B."/>
            <person name="Pretorius Z.A."/>
            <person name="Steffenson B.J."/>
            <person name="Schwessinger B."/>
            <person name="Dodds P.N."/>
            <person name="Figueroa M."/>
        </authorList>
    </citation>
    <scope>NUCLEOTIDE SEQUENCE [LARGE SCALE GENOMIC DNA]</scope>
    <source>
        <strain evidence="2">21-0</strain>
    </source>
</reference>
<evidence type="ECO:0000313" key="3">
    <source>
        <dbReference type="Proteomes" id="UP000324748"/>
    </source>
</evidence>
<proteinExistence type="predicted"/>
<name>A0A5B0PJ77_PUCGR</name>
<dbReference type="OrthoDB" id="10394478at2759"/>
<keyword evidence="3" id="KW-1185">Reference proteome</keyword>